<evidence type="ECO:0000313" key="1">
    <source>
        <dbReference type="EMBL" id="DAG00377.1"/>
    </source>
</evidence>
<reference evidence="1" key="1">
    <citation type="journal article" date="2021" name="Proc. Natl. Acad. Sci. U.S.A.">
        <title>A Catalog of Tens of Thousands of Viruses from Human Metagenomes Reveals Hidden Associations with Chronic Diseases.</title>
        <authorList>
            <person name="Tisza M.J."/>
            <person name="Buck C.B."/>
        </authorList>
    </citation>
    <scope>NUCLEOTIDE SEQUENCE</scope>
    <source>
        <strain evidence="1">Ct3r22</strain>
    </source>
</reference>
<proteinExistence type="predicted"/>
<dbReference type="EMBL" id="BK016180">
    <property type="protein sequence ID" value="DAG00377.1"/>
    <property type="molecule type" value="Genomic_DNA"/>
</dbReference>
<name>A0A8S5V0X3_9CAUD</name>
<sequence>MKKQKMYIPVYTYKKYGEKVLSNVTLVNANKIKELEEFIPSEEVLQTHLQIQKIKVQKDENYKPEPLYLTIKKSIFNTIIEKVVFKGGQGVDRERIPLVFQYPALPICIIQPTIED</sequence>
<organism evidence="1">
    <name type="scientific">Siphoviridae sp. ct3r22</name>
    <dbReference type="NCBI Taxonomy" id="2825325"/>
    <lineage>
        <taxon>Viruses</taxon>
        <taxon>Duplodnaviria</taxon>
        <taxon>Heunggongvirae</taxon>
        <taxon>Uroviricota</taxon>
        <taxon>Caudoviricetes</taxon>
    </lineage>
</organism>
<protein>
    <submittedName>
        <fullName evidence="1">Uncharacterized protein</fullName>
    </submittedName>
</protein>
<accession>A0A8S5V0X3</accession>